<feature type="transmembrane region" description="Helical" evidence="12">
    <location>
        <begin position="1260"/>
        <end position="1284"/>
    </location>
</feature>
<dbReference type="Pfam" id="PF01477">
    <property type="entry name" value="PLAT"/>
    <property type="match status" value="1"/>
</dbReference>
<reference evidence="17" key="2">
    <citation type="submission" date="2025-08" db="UniProtKB">
        <authorList>
            <consortium name="Ensembl"/>
        </authorList>
    </citation>
    <scope>IDENTIFICATION</scope>
</reference>
<accession>A0A8C6P6B4</accession>
<dbReference type="GO" id="GO:0030246">
    <property type="term" value="F:carbohydrate binding"/>
    <property type="evidence" value="ECO:0007669"/>
    <property type="project" value="InterPro"/>
</dbReference>
<dbReference type="FunFam" id="2.60.60.20:FF:000008">
    <property type="entry name" value="Polycystic kidney disease 1-like 2, isoform CRA_a"/>
    <property type="match status" value="1"/>
</dbReference>
<evidence type="ECO:0000256" key="10">
    <source>
        <dbReference type="PIRSR" id="PIRSR603915-2"/>
    </source>
</evidence>
<keyword evidence="6 12" id="KW-1133">Transmembrane helix</keyword>
<keyword evidence="7 12" id="KW-0472">Membrane</keyword>
<evidence type="ECO:0000259" key="15">
    <source>
        <dbReference type="PROSITE" id="PS50095"/>
    </source>
</evidence>
<dbReference type="InterPro" id="IPR042060">
    <property type="entry name" value="PLAT_polycystin1"/>
</dbReference>
<feature type="signal peptide" evidence="13">
    <location>
        <begin position="1"/>
        <end position="20"/>
    </location>
</feature>
<dbReference type="Pfam" id="PF01825">
    <property type="entry name" value="GPS"/>
    <property type="match status" value="1"/>
</dbReference>
<dbReference type="InterPro" id="IPR000922">
    <property type="entry name" value="Lectin_gal-bd_dom"/>
</dbReference>
<keyword evidence="8" id="KW-1015">Disulfide bond</keyword>
<dbReference type="PROSITE" id="PS50221">
    <property type="entry name" value="GAIN_B"/>
    <property type="match status" value="1"/>
</dbReference>
<dbReference type="PROSITE" id="PS50041">
    <property type="entry name" value="C_TYPE_LECTIN_2"/>
    <property type="match status" value="1"/>
</dbReference>
<feature type="domain" description="C-type lectin" evidence="14">
    <location>
        <begin position="37"/>
        <end position="158"/>
    </location>
</feature>
<dbReference type="Gene3D" id="2.60.220.50">
    <property type="match status" value="1"/>
</dbReference>
<keyword evidence="9" id="KW-0325">Glycoprotein</keyword>
<evidence type="ECO:0000256" key="8">
    <source>
        <dbReference type="ARBA" id="ARBA00023157"/>
    </source>
</evidence>
<dbReference type="InterPro" id="IPR000203">
    <property type="entry name" value="GPS"/>
</dbReference>
<dbReference type="PROSITE" id="PS50095">
    <property type="entry name" value="PLAT"/>
    <property type="match status" value="1"/>
</dbReference>
<keyword evidence="4 13" id="KW-0732">Signal</keyword>
<dbReference type="Pfam" id="PF00059">
    <property type="entry name" value="Lectin_C"/>
    <property type="match status" value="1"/>
</dbReference>
<feature type="transmembrane region" description="Helical" evidence="12">
    <location>
        <begin position="852"/>
        <end position="872"/>
    </location>
</feature>
<dbReference type="GO" id="GO:0016020">
    <property type="term" value="C:membrane"/>
    <property type="evidence" value="ECO:0007669"/>
    <property type="project" value="UniProtKB-SubCell"/>
</dbReference>
<name>A0A8C6P6B4_NOTFU</name>
<keyword evidence="5" id="KW-0677">Repeat</keyword>
<reference evidence="17" key="1">
    <citation type="submission" date="2014-08" db="EMBL/GenBank/DDBJ databases">
        <authorList>
            <person name="Senf B."/>
            <person name="Petzold A."/>
            <person name="Downie B.R."/>
            <person name="Koch P."/>
            <person name="Platzer M."/>
        </authorList>
    </citation>
    <scope>NUCLEOTIDE SEQUENCE [LARGE SCALE GENOMIC DNA]</scope>
    <source>
        <strain evidence="17">GRZ</strain>
    </source>
</reference>
<dbReference type="InterPro" id="IPR013122">
    <property type="entry name" value="PKD1_2_channel"/>
</dbReference>
<dbReference type="InterPro" id="IPR036392">
    <property type="entry name" value="PLAT/LH2_dom_sf"/>
</dbReference>
<dbReference type="Gene3D" id="3.10.100.10">
    <property type="entry name" value="Mannose-Binding Protein A, subunit A"/>
    <property type="match status" value="1"/>
</dbReference>
<feature type="domain" description="GAIN-B" evidence="16">
    <location>
        <begin position="685"/>
        <end position="837"/>
    </location>
</feature>
<comment type="similarity">
    <text evidence="2">Belongs to the polycystin family.</text>
</comment>
<dbReference type="InterPro" id="IPR046791">
    <property type="entry name" value="Polycystin_dom"/>
</dbReference>
<feature type="chain" id="PRO_5034114053" evidence="13">
    <location>
        <begin position="21"/>
        <end position="1823"/>
    </location>
</feature>
<feature type="transmembrane region" description="Helical" evidence="12">
    <location>
        <begin position="1665"/>
        <end position="1682"/>
    </location>
</feature>
<reference evidence="17" key="3">
    <citation type="submission" date="2025-09" db="UniProtKB">
        <authorList>
            <consortium name="Ensembl"/>
        </authorList>
    </citation>
    <scope>IDENTIFICATION</scope>
</reference>
<feature type="transmembrane region" description="Helical" evidence="12">
    <location>
        <begin position="1589"/>
        <end position="1610"/>
    </location>
</feature>
<keyword evidence="18" id="KW-1185">Reference proteome</keyword>
<dbReference type="Ensembl" id="ENSNFUT00015040632.1">
    <property type="protein sequence ID" value="ENSNFUP00015038924.1"/>
    <property type="gene ID" value="ENSNFUG00015018765.1"/>
</dbReference>
<dbReference type="GeneTree" id="ENSGT00940000164905"/>
<evidence type="ECO:0000313" key="17">
    <source>
        <dbReference type="Ensembl" id="ENSNFUP00015038924.1"/>
    </source>
</evidence>
<feature type="domain" description="PLAT" evidence="15">
    <location>
        <begin position="897"/>
        <end position="1014"/>
    </location>
</feature>
<dbReference type="InterPro" id="IPR001304">
    <property type="entry name" value="C-type_lectin-like"/>
</dbReference>
<dbReference type="PRINTS" id="PR01433">
    <property type="entry name" value="POLYCYSTIN2"/>
</dbReference>
<feature type="transmembrane region" description="Helical" evidence="12">
    <location>
        <begin position="1296"/>
        <end position="1327"/>
    </location>
</feature>
<evidence type="ECO:0000256" key="7">
    <source>
        <dbReference type="ARBA" id="ARBA00023136"/>
    </source>
</evidence>
<dbReference type="CDD" id="cd00037">
    <property type="entry name" value="CLECT"/>
    <property type="match status" value="1"/>
</dbReference>
<evidence type="ECO:0000256" key="3">
    <source>
        <dbReference type="ARBA" id="ARBA00022692"/>
    </source>
</evidence>
<dbReference type="SUPFAM" id="SSF56436">
    <property type="entry name" value="C-type lectin-like"/>
    <property type="match status" value="1"/>
</dbReference>
<organism evidence="17 18">
    <name type="scientific">Nothobranchius furzeri</name>
    <name type="common">Turquoise killifish</name>
    <dbReference type="NCBI Taxonomy" id="105023"/>
    <lineage>
        <taxon>Eukaryota</taxon>
        <taxon>Metazoa</taxon>
        <taxon>Chordata</taxon>
        <taxon>Craniata</taxon>
        <taxon>Vertebrata</taxon>
        <taxon>Euteleostomi</taxon>
        <taxon>Actinopterygii</taxon>
        <taxon>Neopterygii</taxon>
        <taxon>Teleostei</taxon>
        <taxon>Neoteleostei</taxon>
        <taxon>Acanthomorphata</taxon>
        <taxon>Ovalentaria</taxon>
        <taxon>Atherinomorphae</taxon>
        <taxon>Cyprinodontiformes</taxon>
        <taxon>Nothobranchiidae</taxon>
        <taxon>Nothobranchius</taxon>
    </lineage>
</organism>
<evidence type="ECO:0000256" key="6">
    <source>
        <dbReference type="ARBA" id="ARBA00022989"/>
    </source>
</evidence>
<dbReference type="InterPro" id="IPR057244">
    <property type="entry name" value="GAIN_B"/>
</dbReference>
<evidence type="ECO:0000259" key="16">
    <source>
        <dbReference type="PROSITE" id="PS50221"/>
    </source>
</evidence>
<feature type="transmembrane region" description="Helical" evidence="12">
    <location>
        <begin position="1714"/>
        <end position="1734"/>
    </location>
</feature>
<evidence type="ECO:0000256" key="11">
    <source>
        <dbReference type="PROSITE-ProRule" id="PRU00152"/>
    </source>
</evidence>
<dbReference type="GO" id="GO:0005262">
    <property type="term" value="F:calcium channel activity"/>
    <property type="evidence" value="ECO:0007669"/>
    <property type="project" value="TreeGrafter"/>
</dbReference>
<dbReference type="SUPFAM" id="SSF49723">
    <property type="entry name" value="Lipase/lipooxygenase domain (PLAT/LH2 domain)"/>
    <property type="match status" value="1"/>
</dbReference>
<evidence type="ECO:0000256" key="2">
    <source>
        <dbReference type="ARBA" id="ARBA00007200"/>
    </source>
</evidence>
<proteinExistence type="inferred from homology"/>
<dbReference type="GO" id="GO:0050982">
    <property type="term" value="P:detection of mechanical stimulus"/>
    <property type="evidence" value="ECO:0007669"/>
    <property type="project" value="TreeGrafter"/>
</dbReference>
<dbReference type="Gene3D" id="2.60.60.20">
    <property type="entry name" value="PLAT/LH2 domain"/>
    <property type="match status" value="1"/>
</dbReference>
<feature type="disulfide bond" evidence="10">
    <location>
        <begin position="1479"/>
        <end position="1492"/>
    </location>
</feature>
<evidence type="ECO:0000256" key="5">
    <source>
        <dbReference type="ARBA" id="ARBA00022737"/>
    </source>
</evidence>
<dbReference type="InterPro" id="IPR016186">
    <property type="entry name" value="C-type_lectin-like/link_sf"/>
</dbReference>
<feature type="transmembrane region" description="Helical" evidence="12">
    <location>
        <begin position="1754"/>
        <end position="1773"/>
    </location>
</feature>
<evidence type="ECO:0000256" key="9">
    <source>
        <dbReference type="ARBA" id="ARBA00023180"/>
    </source>
</evidence>
<evidence type="ECO:0000256" key="12">
    <source>
        <dbReference type="SAM" id="Phobius"/>
    </source>
</evidence>
<protein>
    <submittedName>
        <fullName evidence="17">Polycystic kidney disease 1 like 2a</fullName>
    </submittedName>
</protein>
<dbReference type="InterPro" id="IPR051223">
    <property type="entry name" value="Polycystin"/>
</dbReference>
<comment type="caution">
    <text evidence="11">Lacks conserved residue(s) required for the propagation of feature annotation.</text>
</comment>
<dbReference type="Gene3D" id="2.60.120.740">
    <property type="match status" value="1"/>
</dbReference>
<dbReference type="CDD" id="cd01752">
    <property type="entry name" value="PLAT_polycystin"/>
    <property type="match status" value="1"/>
</dbReference>
<dbReference type="PANTHER" id="PTHR10877:SF134">
    <property type="entry name" value="POLYCYSTIN-1-LIKE PROTEIN 2"/>
    <property type="match status" value="1"/>
</dbReference>
<feature type="transmembrane region" description="Helical" evidence="12">
    <location>
        <begin position="1625"/>
        <end position="1645"/>
    </location>
</feature>
<keyword evidence="3 12" id="KW-0812">Transmembrane</keyword>
<feature type="transmembrane region" description="Helical" evidence="12">
    <location>
        <begin position="1383"/>
        <end position="1405"/>
    </location>
</feature>
<dbReference type="Pfam" id="PF20519">
    <property type="entry name" value="Polycystin_dom"/>
    <property type="match status" value="1"/>
</dbReference>
<dbReference type="SMART" id="SM00034">
    <property type="entry name" value="CLECT"/>
    <property type="match status" value="1"/>
</dbReference>
<evidence type="ECO:0000256" key="13">
    <source>
        <dbReference type="SAM" id="SignalP"/>
    </source>
</evidence>
<evidence type="ECO:0000256" key="1">
    <source>
        <dbReference type="ARBA" id="ARBA00004141"/>
    </source>
</evidence>
<dbReference type="Proteomes" id="UP000694548">
    <property type="component" value="Chromosome sgr14"/>
</dbReference>
<evidence type="ECO:0000256" key="4">
    <source>
        <dbReference type="ARBA" id="ARBA00022729"/>
    </source>
</evidence>
<sequence length="1823" mass="204994">MCRAILHILILLMLVCQVLPENDRNFTASCPENQKSFRGSCFELVALQRSFHSAQDWCEDSGGHLAFISDKDTQIFLERLVDSEKDSWIGLAPSCSSNKQLPLDAEGPLSWLDGSPVTFSKWASIPLPGTRCGHVLRNSDFQWEATRDCYQEKAFICQIESGRRIIRSGRSTSLKCSSDQVLMIDGGRRSVNYCPSRSSPPTFTHQECAWVDAVDHIKAECQGQQVCQIDVMNTSDDLCPDLRSYLTVEFHCKDVVNSCLLNIYIQRTHLSLYVGFLRTERSVVHTYTHPGPFVVVAKCTNGEKHVTTQKIIAIQTPVAQIGVIRCFAGNVSFPYTNYRALNGEAFQIQMEAKAGTNVVYTSEAEERLLGGLSVLRGNVPRNITLNPESVKQLGPGCHLLTLYASNGVTFPEGSTNLQVCILEKISGLQASILRKRGVCSGPPCFTIDVSLNRGELVLLLFSMTGDGHSFSEIREMNSKRESFHIKLSLKEQMLDIMIDTVNKVPTSTPQETQVLARGLTALTEKGNELRESDQVSASKLFSNLSLSIVHMNVNSSDEEEVITAAIIIMEGLSNILKYSSDVSHQLLSLCCWNLHLKGRSGFANTSYPTFSLPELPVDMFPSEEPVDVRMLSLDKNPFSWNLRGNISGLIGGLSLTAIDGSGIPVENLSEDVEILLPRPAGEQVNTSVLDLRNYSTTAIDVPSMVPSMDPLPFKLLLGYRNYPTDSNYIAMTQMPLQGSTQEERYTWILDGASLKGNTGTYYLVVRPIVGPGIKSINATLSITPITSSCKFWNETQLDWKDSGCKVGVKTTPFVTQCLCNHLTFFGSSFFVTPNLVDPSQTAQLFATFAQNPVVVCFVGALFVTYLLVVVWARRKDIQDTGKVKGTVLEDNDPMDNYFYLLSVCTGRRMGASTSSQVVVTLLGAEGSSQPHHLSDPKKPLFERGAVDLFLLASPHCLGELQGIRLWHNNSGSHSAWFVGNIMVQDLQTDEKWIFLCNSWLAIDMGECSLDQIFPASTETDLKTFSNLFFMKTAKDFSDGHLWFSVMFRPPNSTFTCVQRVSCCFSLLLCTMLTSLMFYGIPTDPSEQVTSSSPARPRKQKTFSVRALCSPQVLLNQPDITRIVQSFSETTKSNIPRTKFGKESEINVLLSEVERFIKQNYRIRATTQSNAQSKLPVVGLCLFLVRGIEKQSNKTQQLYKQLGCLEGEMNQLDTSSFSDPDGFCQTLQRVQNTKSILRDHLFTSNPINQEEHQNHQGCLPWWFIFVGWLLVIGTSVIAGYFTMLYGLKFGKERSISWLVSMVISFFHSLLLIQPIKVICLAVFFALVIKKVEGEDFQNVVFEKKTSTGDENNQHTRRWEGSLYEPPPPADIERMKRKKILEQKAFALLTEILTYLGFMWMLLLVAFGQKDPNAFFLNQHIINSFTQNVPDSVSTQGVFMWANTSLLPNLFGEFQGFITDGKSKLVGNARLRQLRVQKNSCQVAGSMLTFVSNCNAVYSWEMEDMGSYEPGWNHSLLDNISTSTSRPWKYQTQSELRNRPFWGRLETYRGGGYVADLGPNLLTLDYLWNNKWLDEYTRAVFAEFTVYNANVNLFCIVTFLMETAAVGAFRLYSELQIVRLYQAMDGLYFSVMVAEILYLLFILYYMFQQGKLMKQQRWSYFKNKWNLLELSIILLSWSAVALFIKRTLLGNRDLAYYQNHKDQFASFYDTATADIMLQYSIAFLVLLSNIKLWHLLRLNPKMNLITAALRRASTHIFLNLVVIAIILVAYSNIIYGWELASYKTFTSALLTLICLQIGIFNFDEVSFFALPLAQNLSCPLGLNPC</sequence>
<dbReference type="InterPro" id="IPR016187">
    <property type="entry name" value="CTDL_fold"/>
</dbReference>
<dbReference type="InterPro" id="IPR003915">
    <property type="entry name" value="PKD_2"/>
</dbReference>
<dbReference type="Pfam" id="PF08016">
    <property type="entry name" value="PKD_channel"/>
    <property type="match status" value="1"/>
</dbReference>
<dbReference type="Pfam" id="PF02140">
    <property type="entry name" value="SUEL_Lectin"/>
    <property type="match status" value="1"/>
</dbReference>
<dbReference type="InterPro" id="IPR001024">
    <property type="entry name" value="PLAT/LH2_dom"/>
</dbReference>
<dbReference type="GO" id="GO:0005509">
    <property type="term" value="F:calcium ion binding"/>
    <property type="evidence" value="ECO:0007669"/>
    <property type="project" value="InterPro"/>
</dbReference>
<dbReference type="SMART" id="SM00308">
    <property type="entry name" value="LH2"/>
    <property type="match status" value="1"/>
</dbReference>
<dbReference type="InterPro" id="IPR043159">
    <property type="entry name" value="Lectin_gal-bd_sf"/>
</dbReference>
<evidence type="ECO:0000259" key="14">
    <source>
        <dbReference type="PROSITE" id="PS50041"/>
    </source>
</evidence>
<dbReference type="InterPro" id="IPR046338">
    <property type="entry name" value="GAIN_dom_sf"/>
</dbReference>
<comment type="subcellular location">
    <subcellularLocation>
        <location evidence="1">Membrane</location>
        <topology evidence="1">Multi-pass membrane protein</topology>
    </subcellularLocation>
</comment>
<evidence type="ECO:0000313" key="18">
    <source>
        <dbReference type="Proteomes" id="UP000694548"/>
    </source>
</evidence>
<dbReference type="SMART" id="SM00303">
    <property type="entry name" value="GPS"/>
    <property type="match status" value="1"/>
</dbReference>
<feature type="transmembrane region" description="Helical" evidence="12">
    <location>
        <begin position="1779"/>
        <end position="1800"/>
    </location>
</feature>
<dbReference type="PANTHER" id="PTHR10877">
    <property type="entry name" value="POLYCYSTIN FAMILY MEMBER"/>
    <property type="match status" value="1"/>
</dbReference>